<dbReference type="AlphaFoldDB" id="A0A9P5RNW5"/>
<dbReference type="Gene3D" id="3.40.30.10">
    <property type="entry name" value="Glutaredoxin"/>
    <property type="match status" value="2"/>
</dbReference>
<proteinExistence type="predicted"/>
<name>A0A9P5RNW5_9FUNG</name>
<dbReference type="EMBL" id="JAAAUQ010001517">
    <property type="protein sequence ID" value="KAF9137909.1"/>
    <property type="molecule type" value="Genomic_DNA"/>
</dbReference>
<feature type="domain" description="GST N-terminal" evidence="1">
    <location>
        <begin position="28"/>
        <end position="110"/>
    </location>
</feature>
<dbReference type="GO" id="GO:0006749">
    <property type="term" value="P:glutathione metabolic process"/>
    <property type="evidence" value="ECO:0007669"/>
    <property type="project" value="TreeGrafter"/>
</dbReference>
<accession>A0A9P5RNW5</accession>
<dbReference type="InterPro" id="IPR036282">
    <property type="entry name" value="Glutathione-S-Trfase_C_sf"/>
</dbReference>
<keyword evidence="4" id="KW-1185">Reference proteome</keyword>
<gene>
    <name evidence="3" type="primary">GSTS1_1</name>
    <name evidence="3" type="ORF">BG015_002563</name>
</gene>
<evidence type="ECO:0000259" key="1">
    <source>
        <dbReference type="PROSITE" id="PS50404"/>
    </source>
</evidence>
<dbReference type="Gene3D" id="1.20.1050.10">
    <property type="match status" value="2"/>
</dbReference>
<feature type="domain" description="GST C-terminal" evidence="2">
    <location>
        <begin position="380"/>
        <end position="516"/>
    </location>
</feature>
<dbReference type="GO" id="GO:0004364">
    <property type="term" value="F:glutathione transferase activity"/>
    <property type="evidence" value="ECO:0007669"/>
    <property type="project" value="TreeGrafter"/>
</dbReference>
<dbReference type="SUPFAM" id="SSF47616">
    <property type="entry name" value="GST C-terminal domain-like"/>
    <property type="match status" value="2"/>
</dbReference>
<dbReference type="InterPro" id="IPR010987">
    <property type="entry name" value="Glutathione-S-Trfase_C-like"/>
</dbReference>
<dbReference type="InterPro" id="IPR050213">
    <property type="entry name" value="GST_superfamily"/>
</dbReference>
<comment type="caution">
    <text evidence="3">The sequence shown here is derived from an EMBL/GenBank/DDBJ whole genome shotgun (WGS) entry which is preliminary data.</text>
</comment>
<evidence type="ECO:0000259" key="2">
    <source>
        <dbReference type="PROSITE" id="PS50405"/>
    </source>
</evidence>
<dbReference type="InterPro" id="IPR036249">
    <property type="entry name" value="Thioredoxin-like_sf"/>
</dbReference>
<dbReference type="InterPro" id="IPR004046">
    <property type="entry name" value="GST_C"/>
</dbReference>
<dbReference type="Pfam" id="PF14497">
    <property type="entry name" value="GST_C_3"/>
    <property type="match status" value="2"/>
</dbReference>
<protein>
    <submittedName>
        <fullName evidence="3">Glutathione S-transferase S1</fullName>
    </submittedName>
</protein>
<dbReference type="InterPro" id="IPR004045">
    <property type="entry name" value="Glutathione_S-Trfase_N"/>
</dbReference>
<dbReference type="PANTHER" id="PTHR11571:SF150">
    <property type="entry name" value="GLUTATHIONE S-TRANSFERASE"/>
    <property type="match status" value="1"/>
</dbReference>
<evidence type="ECO:0000313" key="3">
    <source>
        <dbReference type="EMBL" id="KAF9137909.1"/>
    </source>
</evidence>
<feature type="domain" description="GST N-terminal" evidence="1">
    <location>
        <begin position="296"/>
        <end position="378"/>
    </location>
</feature>
<dbReference type="Proteomes" id="UP000748756">
    <property type="component" value="Unassembled WGS sequence"/>
</dbReference>
<dbReference type="PANTHER" id="PTHR11571">
    <property type="entry name" value="GLUTATHIONE S-TRANSFERASE"/>
    <property type="match status" value="1"/>
</dbReference>
<organism evidence="3 4">
    <name type="scientific">Linnemannia schmuckeri</name>
    <dbReference type="NCBI Taxonomy" id="64567"/>
    <lineage>
        <taxon>Eukaryota</taxon>
        <taxon>Fungi</taxon>
        <taxon>Fungi incertae sedis</taxon>
        <taxon>Mucoromycota</taxon>
        <taxon>Mortierellomycotina</taxon>
        <taxon>Mortierellomycetes</taxon>
        <taxon>Mortierellales</taxon>
        <taxon>Mortierellaceae</taxon>
        <taxon>Linnemannia</taxon>
    </lineage>
</organism>
<dbReference type="OrthoDB" id="414243at2759"/>
<evidence type="ECO:0000313" key="4">
    <source>
        <dbReference type="Proteomes" id="UP000748756"/>
    </source>
</evidence>
<dbReference type="SUPFAM" id="SSF52833">
    <property type="entry name" value="Thioredoxin-like"/>
    <property type="match status" value="2"/>
</dbReference>
<dbReference type="PROSITE" id="PS50405">
    <property type="entry name" value="GST_CTER"/>
    <property type="match status" value="2"/>
</dbReference>
<dbReference type="PROSITE" id="PS50404">
    <property type="entry name" value="GST_NTER"/>
    <property type="match status" value="2"/>
</dbReference>
<sequence>MSDSCGRRLYLNGASAEENSKTLTDQDTTFRIVYWDISCVAATARDMLAYGNATWTDESHKISTGWYSKISTPYKVLPLLNVIAPDSKELVLSESIVIDQYLAKKFNLLGDNEYEEWTIKAHYSNIHYLRERSLMKMTWTWADKRAEALELFLEKTLPDFIANHEFHLKGNGSNGHYVGDRLSLADIHLVNVMDHFSHLPNGERFTAKFARSELLTKVRQNVESNPQIAAWRASEEWEKFRNGSIETYAITRPPPPSADDGEPKNNIMSTTMINRRSFYNNVSSEENARILTDPNPSYRLMYFDCASVAATARDILAFGKANWTNQCPTNAEWEDNKFPTPYRVMPLLNIIASDGKEAFLAESIVIDHYLAKKFHLLGDNEWEEQTIKAHYNNIHYLRERSFMCVTWTYADKRKIALERFMKAALPAFIAAHEFHLRTNGSNGHYIGNKLSLADIHLVNVMDHFSHLPTGKLIAAEFEKSELLSKVRKNVEANPEIAAWRSTDEWKQLAHQSVVGYSVSAVPEEQGEA</sequence>
<feature type="domain" description="GST C-terminal" evidence="2">
    <location>
        <begin position="112"/>
        <end position="257"/>
    </location>
</feature>
<reference evidence="3" key="1">
    <citation type="journal article" date="2020" name="Fungal Divers.">
        <title>Resolving the Mortierellaceae phylogeny through synthesis of multi-gene phylogenetics and phylogenomics.</title>
        <authorList>
            <person name="Vandepol N."/>
            <person name="Liber J."/>
            <person name="Desiro A."/>
            <person name="Na H."/>
            <person name="Kennedy M."/>
            <person name="Barry K."/>
            <person name="Grigoriev I.V."/>
            <person name="Miller A.N."/>
            <person name="O'Donnell K."/>
            <person name="Stajich J.E."/>
            <person name="Bonito G."/>
        </authorList>
    </citation>
    <scope>NUCLEOTIDE SEQUENCE</scope>
    <source>
        <strain evidence="3">NRRL 6426</strain>
    </source>
</reference>